<dbReference type="Proteomes" id="UP000199495">
    <property type="component" value="Unassembled WGS sequence"/>
</dbReference>
<dbReference type="EMBL" id="FNCS01000003">
    <property type="protein sequence ID" value="SDG49489.1"/>
    <property type="molecule type" value="Genomic_DNA"/>
</dbReference>
<name>A0A1G7UQS8_9HYPH</name>
<dbReference type="RefSeq" id="WP_090594247.1">
    <property type="nucleotide sequence ID" value="NZ_FNCS01000003.1"/>
</dbReference>
<protein>
    <submittedName>
        <fullName evidence="1">Uncharacterized protein</fullName>
    </submittedName>
</protein>
<sequence length="163" mass="18624">MGQLLEGYTGFRTETSAEGFDQLETMQSRAQLVQYLSGKERQVVMLAVTYMRAPHIARRLNMELKQVKSILTAIKKRFGVRYIHELIEIVRISQVMWEPTPAQALFLFTQHNLIGATIRGSIVQDSEWFGLLLDMPDGTTRTAWFLNGREGDCSNGWIELEEG</sequence>
<dbReference type="STRING" id="440168.SAMN04487974_103201"/>
<dbReference type="InterPro" id="IPR036388">
    <property type="entry name" value="WH-like_DNA-bd_sf"/>
</dbReference>
<dbReference type="AlphaFoldDB" id="A0A1G7UQS8"/>
<proteinExistence type="predicted"/>
<reference evidence="1 2" key="1">
    <citation type="submission" date="2016-10" db="EMBL/GenBank/DDBJ databases">
        <authorList>
            <person name="de Groot N.N."/>
        </authorList>
    </citation>
    <scope>NUCLEOTIDE SEQUENCE [LARGE SCALE GENOMIC DNA]</scope>
    <source>
        <strain evidence="1 2">CGMCC 1.10267</strain>
    </source>
</reference>
<evidence type="ECO:0000313" key="1">
    <source>
        <dbReference type="EMBL" id="SDG49489.1"/>
    </source>
</evidence>
<dbReference type="Gene3D" id="1.10.10.10">
    <property type="entry name" value="Winged helix-like DNA-binding domain superfamily/Winged helix DNA-binding domain"/>
    <property type="match status" value="1"/>
</dbReference>
<dbReference type="GO" id="GO:0006355">
    <property type="term" value="P:regulation of DNA-templated transcription"/>
    <property type="evidence" value="ECO:0007669"/>
    <property type="project" value="InterPro"/>
</dbReference>
<dbReference type="SUPFAM" id="SSF46894">
    <property type="entry name" value="C-terminal effector domain of the bipartite response regulators"/>
    <property type="match status" value="1"/>
</dbReference>
<evidence type="ECO:0000313" key="2">
    <source>
        <dbReference type="Proteomes" id="UP000199495"/>
    </source>
</evidence>
<dbReference type="GO" id="GO:0003677">
    <property type="term" value="F:DNA binding"/>
    <property type="evidence" value="ECO:0007669"/>
    <property type="project" value="InterPro"/>
</dbReference>
<dbReference type="InterPro" id="IPR016032">
    <property type="entry name" value="Sig_transdc_resp-reg_C-effctor"/>
</dbReference>
<gene>
    <name evidence="1" type="ORF">SAMN04487974_103201</name>
</gene>
<organism evidence="1 2">
    <name type="scientific">Pelagibacterium luteolum</name>
    <dbReference type="NCBI Taxonomy" id="440168"/>
    <lineage>
        <taxon>Bacteria</taxon>
        <taxon>Pseudomonadati</taxon>
        <taxon>Pseudomonadota</taxon>
        <taxon>Alphaproteobacteria</taxon>
        <taxon>Hyphomicrobiales</taxon>
        <taxon>Devosiaceae</taxon>
        <taxon>Pelagibacterium</taxon>
    </lineage>
</organism>
<accession>A0A1G7UQS8</accession>
<keyword evidence="2" id="KW-1185">Reference proteome</keyword>